<accession>A0A1F8CP83</accession>
<evidence type="ECO:0000313" key="4">
    <source>
        <dbReference type="EMBL" id="OGM77886.1"/>
    </source>
</evidence>
<dbReference type="SUPFAM" id="SSF53756">
    <property type="entry name" value="UDP-Glycosyltransferase/glycogen phosphorylase"/>
    <property type="match status" value="1"/>
</dbReference>
<dbReference type="Pfam" id="PF00534">
    <property type="entry name" value="Glycos_transf_1"/>
    <property type="match status" value="1"/>
</dbReference>
<dbReference type="Proteomes" id="UP000179241">
    <property type="component" value="Unassembled WGS sequence"/>
</dbReference>
<evidence type="ECO:0000259" key="3">
    <source>
        <dbReference type="Pfam" id="PF13439"/>
    </source>
</evidence>
<evidence type="ECO:0000313" key="5">
    <source>
        <dbReference type="Proteomes" id="UP000179241"/>
    </source>
</evidence>
<sequence length="358" mass="40317">MKVKVAYDTGSAGGGNAVRGIGRNTNELLSKLNGKVEAFDFKSNDRKLKTGGYNIAHYTVFNPHQRSVPLTKPTRKVVLTIHDLIRLVYPTAYPPGIKGTLRFLVQKWLIKRNVDRIITISETSKKDIVRFLGISPEKISVVYLAPKKVFRYLELKQSLSLRDRSLEKAEVRKQFGLPDHFVLYVGDVNFNKNLMTLADACKAIKIPLVMAGKTTTSKPDNHPENKPFADFLKKYGVDKDIIRLGFVEDEDLVKIWNLATVYCQPSYYEGFGLILLESMACGVPVVASRINAHTEIGGEACVYADPKKVSDLAEKIKFVVNSPERQKEYIKKGEARVKQFTWTKTAQETLKIYAQVAD</sequence>
<dbReference type="EMBL" id="MGHU01000010">
    <property type="protein sequence ID" value="OGM77886.1"/>
    <property type="molecule type" value="Genomic_DNA"/>
</dbReference>
<feature type="domain" description="Glycosyl transferase family 1" evidence="2">
    <location>
        <begin position="172"/>
        <end position="335"/>
    </location>
</feature>
<dbReference type="GO" id="GO:0016757">
    <property type="term" value="F:glycosyltransferase activity"/>
    <property type="evidence" value="ECO:0007669"/>
    <property type="project" value="InterPro"/>
</dbReference>
<dbReference type="PANTHER" id="PTHR46401">
    <property type="entry name" value="GLYCOSYLTRANSFERASE WBBK-RELATED"/>
    <property type="match status" value="1"/>
</dbReference>
<dbReference type="PANTHER" id="PTHR46401:SF2">
    <property type="entry name" value="GLYCOSYLTRANSFERASE WBBK-RELATED"/>
    <property type="match status" value="1"/>
</dbReference>
<dbReference type="InterPro" id="IPR028098">
    <property type="entry name" value="Glyco_trans_4-like_N"/>
</dbReference>
<proteinExistence type="predicted"/>
<feature type="domain" description="Glycosyltransferase subfamily 4-like N-terminal" evidence="3">
    <location>
        <begin position="44"/>
        <end position="143"/>
    </location>
</feature>
<dbReference type="InterPro" id="IPR001296">
    <property type="entry name" value="Glyco_trans_1"/>
</dbReference>
<dbReference type="CDD" id="cd03809">
    <property type="entry name" value="GT4_MtfB-like"/>
    <property type="match status" value="1"/>
</dbReference>
<protein>
    <recommendedName>
        <fullName evidence="6">Glycosyl transferase family 1 domain-containing protein</fullName>
    </recommendedName>
</protein>
<name>A0A1F8CP83_9BACT</name>
<reference evidence="4 5" key="1">
    <citation type="journal article" date="2016" name="Nat. Commun.">
        <title>Thousands of microbial genomes shed light on interconnected biogeochemical processes in an aquifer system.</title>
        <authorList>
            <person name="Anantharaman K."/>
            <person name="Brown C.T."/>
            <person name="Hug L.A."/>
            <person name="Sharon I."/>
            <person name="Castelle C.J."/>
            <person name="Probst A.J."/>
            <person name="Thomas B.C."/>
            <person name="Singh A."/>
            <person name="Wilkins M.J."/>
            <person name="Karaoz U."/>
            <person name="Brodie E.L."/>
            <person name="Williams K.H."/>
            <person name="Hubbard S.S."/>
            <person name="Banfield J.F."/>
        </authorList>
    </citation>
    <scope>NUCLEOTIDE SEQUENCE [LARGE SCALE GENOMIC DNA]</scope>
</reference>
<dbReference type="Pfam" id="PF13439">
    <property type="entry name" value="Glyco_transf_4"/>
    <property type="match status" value="1"/>
</dbReference>
<organism evidence="4 5">
    <name type="scientific">Candidatus Woesebacteria bacterium RIFOXYA1_FULL_43_9</name>
    <dbReference type="NCBI Taxonomy" id="1802534"/>
    <lineage>
        <taxon>Bacteria</taxon>
        <taxon>Candidatus Woeseibacteriota</taxon>
    </lineage>
</organism>
<evidence type="ECO:0008006" key="6">
    <source>
        <dbReference type="Google" id="ProtNLM"/>
    </source>
</evidence>
<comment type="caution">
    <text evidence="4">The sequence shown here is derived from an EMBL/GenBank/DDBJ whole genome shotgun (WGS) entry which is preliminary data.</text>
</comment>
<evidence type="ECO:0000256" key="1">
    <source>
        <dbReference type="ARBA" id="ARBA00022679"/>
    </source>
</evidence>
<evidence type="ECO:0000259" key="2">
    <source>
        <dbReference type="Pfam" id="PF00534"/>
    </source>
</evidence>
<dbReference type="AlphaFoldDB" id="A0A1F8CP83"/>
<keyword evidence="1" id="KW-0808">Transferase</keyword>
<dbReference type="Gene3D" id="3.40.50.2000">
    <property type="entry name" value="Glycogen Phosphorylase B"/>
    <property type="match status" value="2"/>
</dbReference>
<gene>
    <name evidence="4" type="ORF">A2188_02695</name>
</gene>